<dbReference type="EMBL" id="JAACJM010000021">
    <property type="protein sequence ID" value="KAF5366757.1"/>
    <property type="molecule type" value="Genomic_DNA"/>
</dbReference>
<feature type="compositionally biased region" description="Low complexity" evidence="1">
    <location>
        <begin position="2445"/>
        <end position="2467"/>
    </location>
</feature>
<proteinExistence type="predicted"/>
<evidence type="ECO:0000313" key="4">
    <source>
        <dbReference type="Proteomes" id="UP000559256"/>
    </source>
</evidence>
<gene>
    <name evidence="3" type="ORF">D9758_006520</name>
</gene>
<protein>
    <submittedName>
        <fullName evidence="3">Uncharacterized protein</fullName>
    </submittedName>
</protein>
<keyword evidence="2" id="KW-0812">Transmembrane</keyword>
<evidence type="ECO:0000256" key="1">
    <source>
        <dbReference type="SAM" id="MobiDB-lite"/>
    </source>
</evidence>
<dbReference type="PANTHER" id="PTHR35895">
    <property type="entry name" value="CHROMOSOME 16, WHOLE GENOME SHOTGUN SEQUENCE"/>
    <property type="match status" value="1"/>
</dbReference>
<keyword evidence="2" id="KW-1133">Transmembrane helix</keyword>
<dbReference type="InterPro" id="IPR022185">
    <property type="entry name" value="DUF3712"/>
</dbReference>
<feature type="compositionally biased region" description="Low complexity" evidence="1">
    <location>
        <begin position="2405"/>
        <end position="2431"/>
    </location>
</feature>
<organism evidence="3 4">
    <name type="scientific">Tetrapyrgos nigripes</name>
    <dbReference type="NCBI Taxonomy" id="182062"/>
    <lineage>
        <taxon>Eukaryota</taxon>
        <taxon>Fungi</taxon>
        <taxon>Dikarya</taxon>
        <taxon>Basidiomycota</taxon>
        <taxon>Agaricomycotina</taxon>
        <taxon>Agaricomycetes</taxon>
        <taxon>Agaricomycetidae</taxon>
        <taxon>Agaricales</taxon>
        <taxon>Marasmiineae</taxon>
        <taxon>Marasmiaceae</taxon>
        <taxon>Tetrapyrgos</taxon>
    </lineage>
</organism>
<feature type="region of interest" description="Disordered" evidence="1">
    <location>
        <begin position="1"/>
        <end position="69"/>
    </location>
</feature>
<feature type="region of interest" description="Disordered" evidence="1">
    <location>
        <begin position="2330"/>
        <end position="2483"/>
    </location>
</feature>
<dbReference type="Proteomes" id="UP000559256">
    <property type="component" value="Unassembled WGS sequence"/>
</dbReference>
<keyword evidence="4" id="KW-1185">Reference proteome</keyword>
<feature type="compositionally biased region" description="Polar residues" evidence="1">
    <location>
        <begin position="2432"/>
        <end position="2444"/>
    </location>
</feature>
<feature type="transmembrane region" description="Helical" evidence="2">
    <location>
        <begin position="79"/>
        <end position="103"/>
    </location>
</feature>
<feature type="compositionally biased region" description="Low complexity" evidence="1">
    <location>
        <begin position="2353"/>
        <end position="2396"/>
    </location>
</feature>
<sequence>MMENHSSTSVASQARMAGNAAQPAGSRFSEGDALNRTTGAGVPVDRAQDPFAAPASMQGPAPTAPAQQQPDTPFFKKRWFIISQLIVIPAGIALLFVLLFPVVTAIAQLVINRADLGVDVATITIPQNGSFQLALQGLVTHTGIIPGRVQFTNPINVAWVQDDSTETPIGSFTLDTLYARNKRALVNQTTTFTITDQDAFGLFAGHMITASNFTWRLISDNLHVRAAQFPTSKGIKFNKLLTLNGFNSFNNNVQLLDLQLPGDDPAGGIKFAASTQLTNPSPFSLDLGTVVFGLSYRDVQLGSGSSPNTKITVGNNTITLTGTLRPQSGSDNLTVVSELFTNYLNGDDSDVLAKGQSTLQSDGTQISWLSSGLQALTLHVPFHSLQGALNPIQSINIGDMGLGFTKSAPWSPSAESRSIQASMALPFGFSLAIGEIQNSFNITKDGNVVAGLSTPLGASQSQITVENSTFTHGTIDITIENSSLDVPNPSHPEFSSFNANLTSQDSASFQLVGHSRAIANTSIGQLTLDPIKFNVPSGLQGLQGLKNLTQLSNVDVTGGTTEGITLGIDVAIHNPSNLNLTLGDLQVQLFRGGEMIGTALMPNLSLIMGDNHIKATSVFAANANDQGQQTLDDFVGQKDVALSISGYDGSTQVASLINAFETLDIDVTLPGLTTSLLNTAALTVLPTTGRANNISHVTVDLANPFSTDLQIKRIQSTVSAFGIQLGTIDSSTSFKSQANSTTTSPQLELNMNLDPPSIFTVTRALAVEAGLKTEQLDGIVQLGGYQYLMTTGPPVASVKRDNIYTGFDLPTFVQAAFKQLKSDVELTAEVGIGEYTTTLKYSQSSLPTKTDETLNLILPVLAHPIVQKIVGGSDLGVSQVLIMDPQQEQFGTRLNGSISNAGPFDAKISFPEGADVAWSGSPIGNIKMEDIDVTGDVGAQFTVNSAFKVADVGHLTDFTKTLLTDESFEWDISANNLSVSALGISVDTITLTPKTVSLKGFNGLKGGVKVDTFSLPANDPDGGITLTLKSTTANPSQVGVELSSLTFDTFAQGVSLGPISSDGTVTLAPESSTVINFKGRLIPQNSDEGLSVVSDVFNRFIHGQDSDVSVHGTGAGPSDVTWLNDGIKVLQVDTVLPNRGPQNIINSISLNQLTLDFTTDTAYNPSTSSDNTEAAFGLPEGFDFPIDISALQQTIGVSWNGQDVAQLAIPKGPSTTDVDARIIHLHFNNVPFAVADSQHDAFNQFLAATTMSKSQTLGLSGSADADAGTAVGTLSLKDISFSVNSDIAGLDGLDEKPVTVSDLDVNHGFPDFLLIKVNTALFNPSNLTIGTGDVSFSLQYQNALIGEADLSDMVIKPGNQSYATDVHYAPQGAAVSAGRALLENFLQGVDSDTTIQGSTDSTPIESLKTALSQIVLSPVTIPALHQSLIKSVSISFPLDIVQTGMAETSFTLENPFTASINLLRVGAEATFHNLSLGTIDNVDVSSNPIRAEGHSDVTSQNLPLKFNLDPVTIIQLLTIGAQNNNVDLGGLQGLFQFVLQNPDFHPPVTTKVDTNQPTCVSGHQPDYNAIILNSLANLKVELAVDSGVKLDDFATDLSFAQHDVPANVDKSALFLIGAVAGPVAQHLVDQSELKFSEANITNISNEGFDLALLGSLTGTGPLDAQIEFTEPVVVNWQGNDIATIELPPICAAADEGVPNYSTNAHLTITDNDKFTEFAVFLLHNPDFEWTISTDKLRVTALGTIFDNVSLEKSVSFKAFNGLPGVTISNFQLPSDDPQGGIHIETDSQIPSPAQLGIDLGTVTFTSQFKNVTVGPLATTQDLVLAPNSVTNTHLAGRIVPQSGSDLDTIGELFSKYLAGDNQTLEVIGESVQPPGSSGAVGWLTTAIKSLTLEVILPGQQFKVIQSISLSDLDVVLNNPDQAFAPPTSSNHTSAVYRNPFGFSLQVIEAAQTITLGAGGVDAAELDLPKAPADGEVSTGNDANLELSWSNQPLKSLNNDAFSAMLALVTLKDSVELNLKGSADVTARTSIGDVPISGIPFDVESSLKGINSFEGTAKLSNVTVTGSGGNGGNEFIKSPLNTELVNPSNVSLHTVDIALPVIYKDVMIGRAAIDPFNLVPGDQIISTEFRYEPQNANDTVAQSFLADFLTSSDGLPVTIQGDSASTPIASLQQSLSGVRLTSSLAGLGQSLIKQINVDITLDSLITNLVTVNINIFNPLDAPMKIVFVQSDGKVDGTTFAHFEQAFDSFVIGPGETVNSGDIPNVLLTQGAIASLDIIPLGILDTFSAVTAQIGDGGYEVPWLQLTQLAVPTNYTLDLGLVGVPIPSLKKMAQQMQDKNSTSTSSTKSTEETKTSSSEDNGNNESKTTQSGEETKTSSGSEVEATSTPTSASASGGAKVDGNEAKPSASSSSDSDSDSSSSASSSSEPESAPQPTSAPKAQAQTQDSSSSSSDSSSDSKSSNDSTSSSDSDKNENPSPLSALGL</sequence>
<dbReference type="InterPro" id="IPR046368">
    <property type="entry name" value="Tag1"/>
</dbReference>
<feature type="compositionally biased region" description="Low complexity" evidence="1">
    <location>
        <begin position="60"/>
        <end position="69"/>
    </location>
</feature>
<accession>A0A8H5LRD7</accession>
<evidence type="ECO:0000256" key="2">
    <source>
        <dbReference type="SAM" id="Phobius"/>
    </source>
</evidence>
<name>A0A8H5LRD7_9AGAR</name>
<dbReference type="OrthoDB" id="10039566at2759"/>
<keyword evidence="2" id="KW-0472">Membrane</keyword>
<dbReference type="GO" id="GO:0000329">
    <property type="term" value="C:fungal-type vacuole membrane"/>
    <property type="evidence" value="ECO:0007669"/>
    <property type="project" value="InterPro"/>
</dbReference>
<feature type="compositionally biased region" description="Polar residues" evidence="1">
    <location>
        <begin position="1"/>
        <end position="12"/>
    </location>
</feature>
<dbReference type="SUPFAM" id="SSF117070">
    <property type="entry name" value="LEA14-like"/>
    <property type="match status" value="1"/>
</dbReference>
<evidence type="ECO:0000313" key="3">
    <source>
        <dbReference type="EMBL" id="KAF5366757.1"/>
    </source>
</evidence>
<comment type="caution">
    <text evidence="3">The sequence shown here is derived from an EMBL/GenBank/DDBJ whole genome shotgun (WGS) entry which is preliminary data.</text>
</comment>
<dbReference type="PANTHER" id="PTHR35895:SF1">
    <property type="entry name" value="LIPID-BINDING SERUM GLYCOPROTEIN C-TERMINAL DOMAIN-CONTAINING PROTEIN"/>
    <property type="match status" value="1"/>
</dbReference>
<reference evidence="3 4" key="1">
    <citation type="journal article" date="2020" name="ISME J.">
        <title>Uncovering the hidden diversity of litter-decomposition mechanisms in mushroom-forming fungi.</title>
        <authorList>
            <person name="Floudas D."/>
            <person name="Bentzer J."/>
            <person name="Ahren D."/>
            <person name="Johansson T."/>
            <person name="Persson P."/>
            <person name="Tunlid A."/>
        </authorList>
    </citation>
    <scope>NUCLEOTIDE SEQUENCE [LARGE SCALE GENOMIC DNA]</scope>
    <source>
        <strain evidence="3 4">CBS 291.85</strain>
    </source>
</reference>
<dbReference type="Pfam" id="PF12505">
    <property type="entry name" value="DUF3712"/>
    <property type="match status" value="6"/>
</dbReference>